<dbReference type="InterPro" id="IPR050927">
    <property type="entry name" value="TRPM"/>
</dbReference>
<evidence type="ECO:0000256" key="5">
    <source>
        <dbReference type="ARBA" id="ARBA00023065"/>
    </source>
</evidence>
<dbReference type="GO" id="GO:0005886">
    <property type="term" value="C:plasma membrane"/>
    <property type="evidence" value="ECO:0007669"/>
    <property type="project" value="TreeGrafter"/>
</dbReference>
<sequence>MKRGLLRAAETTDAWVINNGLDTGVTRHLGEALREEVHVRGSKIVALGIVPWGVVQQRSMLIGTNSSGQETALNLHHNYFLLADNGMSDKFTSSEIFLRCRLEQYLAELSFGPRRQDGCKSGAPVVGVLIGSEVQTFRAVLELLTSSTPVVICDGSGRAADLLAFMYWHARSDGDLVPYLQWQMMGKIRQTFQVGDVDVERLSSEMKMCVKFRGLLSVLRIGDGASDEIDLTILIALLHASKQNLTPLDQLLLTMEWQRPEIARSQVLSNVTIWALLSVQILCGMRKLMDEESEMELTRVIRTQEDAFENLLVELQEHCHRHDSVQTRRLLKYELHNFPHNTCISLAHMCESKSFIAHPCAQALLSDHWYGGLREGRSVSAKFPEFKTKEELLASNRSSPLSPNSMDEVTAKPQRMISKSSLINQPLQKPTVAASKHICVTLEDIPDANQTCRTHNPSGTIVRDRLRFSAPPFSQNQPLLTPKPLDPSGGAMTFKASVVNAYDGGAQQQQINTTQRSAPPEADNSVVETHQPLRHSCFASLRLSSPSSFASSSSLSPPLKAHSSPSGDSFDIGHIFAPGAATPESGHRSGDLKLVLKLEEIKRLYEFEEECVEDYWWKKQQNERKQSEQQLDNIGIRLAAIEHRLEEVISCFNGPQQEMAS</sequence>
<keyword evidence="7" id="KW-0407">Ion channel</keyword>
<reference evidence="10 11" key="2">
    <citation type="submission" date="2018-11" db="EMBL/GenBank/DDBJ databases">
        <authorList>
            <consortium name="Pathogen Informatics"/>
        </authorList>
    </citation>
    <scope>NUCLEOTIDE SEQUENCE [LARGE SCALE GENOMIC DNA]</scope>
</reference>
<organism evidence="12">
    <name type="scientific">Taenia asiatica</name>
    <name type="common">Asian tapeworm</name>
    <dbReference type="NCBI Taxonomy" id="60517"/>
    <lineage>
        <taxon>Eukaryota</taxon>
        <taxon>Metazoa</taxon>
        <taxon>Spiralia</taxon>
        <taxon>Lophotrochozoa</taxon>
        <taxon>Platyhelminthes</taxon>
        <taxon>Cestoda</taxon>
        <taxon>Eucestoda</taxon>
        <taxon>Cyclophyllidea</taxon>
        <taxon>Taeniidae</taxon>
        <taxon>Taenia</taxon>
    </lineage>
</organism>
<dbReference type="InterPro" id="IPR057366">
    <property type="entry name" value="TRPM-like"/>
</dbReference>
<protein>
    <submittedName>
        <fullName evidence="12">LSDAT_euk domain-containing protein</fullName>
    </submittedName>
</protein>
<evidence type="ECO:0000256" key="1">
    <source>
        <dbReference type="ARBA" id="ARBA00004141"/>
    </source>
</evidence>
<evidence type="ECO:0000256" key="2">
    <source>
        <dbReference type="ARBA" id="ARBA00022448"/>
    </source>
</evidence>
<dbReference type="PANTHER" id="PTHR13800:SF1">
    <property type="entry name" value="TRANSIENT RECEPTOR POTENTIAL CATION CHANNEL TRPM"/>
    <property type="match status" value="1"/>
</dbReference>
<proteinExistence type="predicted"/>
<feature type="domain" description="TRPM SLOG" evidence="8">
    <location>
        <begin position="2"/>
        <end position="209"/>
    </location>
</feature>
<dbReference type="STRING" id="60517.A0A158R9V4"/>
<dbReference type="GO" id="GO:0005261">
    <property type="term" value="F:monoatomic cation channel activity"/>
    <property type="evidence" value="ECO:0007669"/>
    <property type="project" value="TreeGrafter"/>
</dbReference>
<evidence type="ECO:0000256" key="3">
    <source>
        <dbReference type="ARBA" id="ARBA00022692"/>
    </source>
</evidence>
<evidence type="ECO:0000313" key="10">
    <source>
        <dbReference type="EMBL" id="VDK39142.1"/>
    </source>
</evidence>
<evidence type="ECO:0000256" key="4">
    <source>
        <dbReference type="ARBA" id="ARBA00022989"/>
    </source>
</evidence>
<dbReference type="InterPro" id="IPR041491">
    <property type="entry name" value="TRPM_SLOG"/>
</dbReference>
<reference evidence="12" key="1">
    <citation type="submission" date="2016-04" db="UniProtKB">
        <authorList>
            <consortium name="WormBaseParasite"/>
        </authorList>
    </citation>
    <scope>IDENTIFICATION</scope>
</reference>
<keyword evidence="2" id="KW-0813">Transport</keyword>
<dbReference type="EMBL" id="UYRS01018686">
    <property type="protein sequence ID" value="VDK39142.1"/>
    <property type="molecule type" value="Genomic_DNA"/>
</dbReference>
<evidence type="ECO:0000259" key="8">
    <source>
        <dbReference type="Pfam" id="PF18139"/>
    </source>
</evidence>
<dbReference type="AlphaFoldDB" id="A0A158R9V4"/>
<feature type="domain" description="TRPM-like" evidence="9">
    <location>
        <begin position="275"/>
        <end position="358"/>
    </location>
</feature>
<keyword evidence="3" id="KW-0812">Transmembrane</keyword>
<keyword evidence="6" id="KW-0472">Membrane</keyword>
<evidence type="ECO:0000259" key="9">
    <source>
        <dbReference type="Pfam" id="PF25508"/>
    </source>
</evidence>
<dbReference type="WBParaSite" id="TASK_0000786401-mRNA-1">
    <property type="protein sequence ID" value="TASK_0000786401-mRNA-1"/>
    <property type="gene ID" value="TASK_0000786401"/>
</dbReference>
<accession>A0A158R9V4</accession>
<dbReference type="Proteomes" id="UP000282613">
    <property type="component" value="Unassembled WGS sequence"/>
</dbReference>
<gene>
    <name evidence="10" type="ORF">TASK_LOCUS7865</name>
</gene>
<name>A0A158R9V4_TAEAS</name>
<dbReference type="GO" id="GO:0030001">
    <property type="term" value="P:metal ion transport"/>
    <property type="evidence" value="ECO:0007669"/>
    <property type="project" value="TreeGrafter"/>
</dbReference>
<dbReference type="PANTHER" id="PTHR13800">
    <property type="entry name" value="TRANSIENT RECEPTOR POTENTIAL CATION CHANNEL, SUBFAMILY M, MEMBER 6"/>
    <property type="match status" value="1"/>
</dbReference>
<evidence type="ECO:0000313" key="11">
    <source>
        <dbReference type="Proteomes" id="UP000282613"/>
    </source>
</evidence>
<evidence type="ECO:0000256" key="7">
    <source>
        <dbReference type="ARBA" id="ARBA00023303"/>
    </source>
</evidence>
<keyword evidence="11" id="KW-1185">Reference proteome</keyword>
<keyword evidence="4" id="KW-1133">Transmembrane helix</keyword>
<evidence type="ECO:0000313" key="12">
    <source>
        <dbReference type="WBParaSite" id="TASK_0000786401-mRNA-1"/>
    </source>
</evidence>
<dbReference type="OrthoDB" id="301415at2759"/>
<dbReference type="Pfam" id="PF25508">
    <property type="entry name" value="TRPM2"/>
    <property type="match status" value="1"/>
</dbReference>
<comment type="subcellular location">
    <subcellularLocation>
        <location evidence="1">Membrane</location>
        <topology evidence="1">Multi-pass membrane protein</topology>
    </subcellularLocation>
</comment>
<dbReference type="Pfam" id="PF18139">
    <property type="entry name" value="LSDAT_euk"/>
    <property type="match status" value="1"/>
</dbReference>
<keyword evidence="5" id="KW-0406">Ion transport</keyword>
<evidence type="ECO:0000256" key="6">
    <source>
        <dbReference type="ARBA" id="ARBA00023136"/>
    </source>
</evidence>